<proteinExistence type="predicted"/>
<protein>
    <submittedName>
        <fullName evidence="1">Uncharacterized protein</fullName>
    </submittedName>
</protein>
<accession>A0A8X6MKX3</accession>
<dbReference type="EMBL" id="BMAV01027666">
    <property type="protein sequence ID" value="GFS61297.1"/>
    <property type="molecule type" value="Genomic_DNA"/>
</dbReference>
<name>A0A8X6MKX3_9ARAC</name>
<dbReference type="AlphaFoldDB" id="A0A8X6MKX3"/>
<dbReference type="Proteomes" id="UP000886998">
    <property type="component" value="Unassembled WGS sequence"/>
</dbReference>
<evidence type="ECO:0000313" key="1">
    <source>
        <dbReference type="EMBL" id="GFS61297.1"/>
    </source>
</evidence>
<gene>
    <name evidence="1" type="ORF">TNIN_191701</name>
</gene>
<comment type="caution">
    <text evidence="1">The sequence shown here is derived from an EMBL/GenBank/DDBJ whole genome shotgun (WGS) entry which is preliminary data.</text>
</comment>
<keyword evidence="2" id="KW-1185">Reference proteome</keyword>
<sequence>MASDKGAPSHAGLLFQMARLSAKAFSSSMLVNKMKRLAVEPCFYSRENTEVASDSSIRLIRIKQWTARDVDQP</sequence>
<organism evidence="1 2">
    <name type="scientific">Trichonephila inaurata madagascariensis</name>
    <dbReference type="NCBI Taxonomy" id="2747483"/>
    <lineage>
        <taxon>Eukaryota</taxon>
        <taxon>Metazoa</taxon>
        <taxon>Ecdysozoa</taxon>
        <taxon>Arthropoda</taxon>
        <taxon>Chelicerata</taxon>
        <taxon>Arachnida</taxon>
        <taxon>Araneae</taxon>
        <taxon>Araneomorphae</taxon>
        <taxon>Entelegynae</taxon>
        <taxon>Araneoidea</taxon>
        <taxon>Nephilidae</taxon>
        <taxon>Trichonephila</taxon>
        <taxon>Trichonephila inaurata</taxon>
    </lineage>
</organism>
<reference evidence="1" key="1">
    <citation type="submission" date="2020-08" db="EMBL/GenBank/DDBJ databases">
        <title>Multicomponent nature underlies the extraordinary mechanical properties of spider dragline silk.</title>
        <authorList>
            <person name="Kono N."/>
            <person name="Nakamura H."/>
            <person name="Mori M."/>
            <person name="Yoshida Y."/>
            <person name="Ohtoshi R."/>
            <person name="Malay A.D."/>
            <person name="Moran D.A.P."/>
            <person name="Tomita M."/>
            <person name="Numata K."/>
            <person name="Arakawa K."/>
        </authorList>
    </citation>
    <scope>NUCLEOTIDE SEQUENCE</scope>
</reference>
<evidence type="ECO:0000313" key="2">
    <source>
        <dbReference type="Proteomes" id="UP000886998"/>
    </source>
</evidence>